<feature type="transmembrane region" description="Helical" evidence="8">
    <location>
        <begin position="320"/>
        <end position="346"/>
    </location>
</feature>
<evidence type="ECO:0000256" key="2">
    <source>
        <dbReference type="ARBA" id="ARBA00008199"/>
    </source>
</evidence>
<dbReference type="Proteomes" id="UP000694542">
    <property type="component" value="Chromosome 16"/>
</dbReference>
<dbReference type="Pfam" id="PF13903">
    <property type="entry name" value="Claudin_2"/>
    <property type="match status" value="1"/>
</dbReference>
<comment type="similarity">
    <text evidence="2">Belongs to the TMEM178 family.</text>
</comment>
<evidence type="ECO:0000313" key="10">
    <source>
        <dbReference type="Proteomes" id="UP000694542"/>
    </source>
</evidence>
<feature type="region of interest" description="Disordered" evidence="7">
    <location>
        <begin position="54"/>
        <end position="117"/>
    </location>
</feature>
<evidence type="ECO:0008006" key="11">
    <source>
        <dbReference type="Google" id="ProtNLM"/>
    </source>
</evidence>
<dbReference type="GO" id="GO:0016020">
    <property type="term" value="C:membrane"/>
    <property type="evidence" value="ECO:0007669"/>
    <property type="project" value="UniProtKB-SubCell"/>
</dbReference>
<comment type="subcellular location">
    <subcellularLocation>
        <location evidence="1">Membrane</location>
        <topology evidence="1">Multi-pass membrane protein</topology>
    </subcellularLocation>
</comment>
<evidence type="ECO:0000313" key="9">
    <source>
        <dbReference type="Ensembl" id="ENSCAFP00040011981.1"/>
    </source>
</evidence>
<keyword evidence="5 8" id="KW-1133">Transmembrane helix</keyword>
<dbReference type="FunFam" id="1.20.140.150:FF:000007">
    <property type="entry name" value="transmembrane protein 178B"/>
    <property type="match status" value="1"/>
</dbReference>
<reference evidence="9" key="2">
    <citation type="submission" date="2025-08" db="UniProtKB">
        <authorList>
            <consortium name="Ensembl"/>
        </authorList>
    </citation>
    <scope>IDENTIFICATION</scope>
</reference>
<dbReference type="AlphaFoldDB" id="A0A8C0QC59"/>
<evidence type="ECO:0000256" key="5">
    <source>
        <dbReference type="ARBA" id="ARBA00022989"/>
    </source>
</evidence>
<dbReference type="Gene3D" id="1.20.140.150">
    <property type="match status" value="1"/>
</dbReference>
<dbReference type="PANTHER" id="PTHR32005:SF1">
    <property type="entry name" value="TRANSMEMBRANE PROTEIN 178B"/>
    <property type="match status" value="1"/>
</dbReference>
<name>A0A8C0QC59_CANLF</name>
<evidence type="ECO:0000256" key="4">
    <source>
        <dbReference type="ARBA" id="ARBA00022729"/>
    </source>
</evidence>
<feature type="compositionally biased region" description="Pro residues" evidence="7">
    <location>
        <begin position="79"/>
        <end position="91"/>
    </location>
</feature>
<reference evidence="9" key="1">
    <citation type="submission" date="2018-10" db="EMBL/GenBank/DDBJ databases">
        <title>De novo assembly of a Great Dane genome.</title>
        <authorList>
            <person name="Kidd J.M."/>
            <person name="Pendleton A.L."/>
            <person name="Shen F."/>
            <person name="Emery S."/>
        </authorList>
    </citation>
    <scope>NUCLEOTIDE SEQUENCE [LARGE SCALE GENOMIC DNA]</scope>
    <source>
        <strain evidence="9">Great Dane</strain>
    </source>
</reference>
<evidence type="ECO:0000256" key="8">
    <source>
        <dbReference type="SAM" id="Phobius"/>
    </source>
</evidence>
<feature type="compositionally biased region" description="Basic and acidic residues" evidence="7">
    <location>
        <begin position="99"/>
        <end position="111"/>
    </location>
</feature>
<feature type="region of interest" description="Disordered" evidence="7">
    <location>
        <begin position="1"/>
        <end position="34"/>
    </location>
</feature>
<keyword evidence="6 8" id="KW-0472">Membrane</keyword>
<keyword evidence="3 8" id="KW-0812">Transmembrane</keyword>
<evidence type="ECO:0000256" key="6">
    <source>
        <dbReference type="ARBA" id="ARBA00023136"/>
    </source>
</evidence>
<feature type="compositionally biased region" description="Low complexity" evidence="7">
    <location>
        <begin position="57"/>
        <end position="69"/>
    </location>
</feature>
<organism evidence="9 10">
    <name type="scientific">Canis lupus familiaris</name>
    <name type="common">Dog</name>
    <name type="synonym">Canis familiaris</name>
    <dbReference type="NCBI Taxonomy" id="9615"/>
    <lineage>
        <taxon>Eukaryota</taxon>
        <taxon>Metazoa</taxon>
        <taxon>Chordata</taxon>
        <taxon>Craniata</taxon>
        <taxon>Vertebrata</taxon>
        <taxon>Euteleostomi</taxon>
        <taxon>Mammalia</taxon>
        <taxon>Eutheria</taxon>
        <taxon>Laurasiatheria</taxon>
        <taxon>Carnivora</taxon>
        <taxon>Caniformia</taxon>
        <taxon>Canidae</taxon>
        <taxon>Canis</taxon>
    </lineage>
</organism>
<dbReference type="PANTHER" id="PTHR32005">
    <property type="entry name" value="TRANSMEMBRANE PROTEIN 178B-RELATED"/>
    <property type="match status" value="1"/>
</dbReference>
<dbReference type="Ensembl" id="ENSCAFT00040013834.1">
    <property type="protein sequence ID" value="ENSCAFP00040011981.1"/>
    <property type="gene ID" value="ENSCAFG00040007433.1"/>
</dbReference>
<protein>
    <recommendedName>
        <fullName evidence="11">Transmembrane protein 178B</fullName>
    </recommendedName>
</protein>
<feature type="transmembrane region" description="Helical" evidence="8">
    <location>
        <begin position="366"/>
        <end position="390"/>
    </location>
</feature>
<proteinExistence type="inferred from homology"/>
<accession>A0A8C0QC59</accession>
<dbReference type="InterPro" id="IPR039625">
    <property type="entry name" value="T178A/B"/>
</dbReference>
<sequence length="412" mass="45105">VCGLAGQRRPRPGCARTSRGQGRRGRRPRPLAAARGCTCRGGCPGASRRLRGSELFRLPARIPAGPGPRTAGGGEGAPPRGPPPSPPPRLGRPPLCSGARREGEAAADHAHGVAAQRRHGCRKVAALHRPVAGALRPGHAGRGHLLGPLVRDGRQEAQGQVQGLQHPPGRPGFIYNNNNNLPLRASRSRLDRWEGKLLRARNRRQLFAMSPVDECSRQYNSTNMGLWRKCHRQGFDPEIAALIRKGEIERCTYIKYHYSSATIPRNLTFNITKTIRQDEWHALHLRRMTAGFMGMAVAIILFGWIIGVLGCCWDRGLMQYVAGLLFLMGGTFCIISLCTCVAGINFELSRYPRYLYGLPDDISHGYGWSMFCAWGGLGLTLISGFFCTLAPSVQPVPRTNCPKSRPENGTVC</sequence>
<evidence type="ECO:0000256" key="3">
    <source>
        <dbReference type="ARBA" id="ARBA00022692"/>
    </source>
</evidence>
<keyword evidence="4" id="KW-0732">Signal</keyword>
<evidence type="ECO:0000256" key="7">
    <source>
        <dbReference type="SAM" id="MobiDB-lite"/>
    </source>
</evidence>
<feature type="transmembrane region" description="Helical" evidence="8">
    <location>
        <begin position="292"/>
        <end position="313"/>
    </location>
</feature>
<dbReference type="InterPro" id="IPR004031">
    <property type="entry name" value="PMP22/EMP/MP20/Claudin"/>
</dbReference>
<evidence type="ECO:0000256" key="1">
    <source>
        <dbReference type="ARBA" id="ARBA00004141"/>
    </source>
</evidence>